<sequence>MMTLATWWDAVGQSGMEAVPRAWLFRPRPTQQEQLWPLGAGPGGRPKKDRRTVQVRGPWL</sequence>
<comment type="caution">
    <text evidence="2">The sequence shown here is derived from an EMBL/GenBank/DDBJ whole genome shotgun (WGS) entry which is preliminary data.</text>
</comment>
<dbReference type="Proteomes" id="UP001172102">
    <property type="component" value="Unassembled WGS sequence"/>
</dbReference>
<dbReference type="EMBL" id="JAUKUA010000007">
    <property type="protein sequence ID" value="KAK0704649.1"/>
    <property type="molecule type" value="Genomic_DNA"/>
</dbReference>
<reference evidence="2" key="1">
    <citation type="submission" date="2023-06" db="EMBL/GenBank/DDBJ databases">
        <title>Genome-scale phylogeny and comparative genomics of the fungal order Sordariales.</title>
        <authorList>
            <consortium name="Lawrence Berkeley National Laboratory"/>
            <person name="Hensen N."/>
            <person name="Bonometti L."/>
            <person name="Westerberg I."/>
            <person name="Brannstrom I.O."/>
            <person name="Guillou S."/>
            <person name="Cros-Aarteil S."/>
            <person name="Calhoun S."/>
            <person name="Haridas S."/>
            <person name="Kuo A."/>
            <person name="Mondo S."/>
            <person name="Pangilinan J."/>
            <person name="Riley R."/>
            <person name="Labutti K."/>
            <person name="Andreopoulos B."/>
            <person name="Lipzen A."/>
            <person name="Chen C."/>
            <person name="Yanf M."/>
            <person name="Daum C."/>
            <person name="Ng V."/>
            <person name="Clum A."/>
            <person name="Steindorff A."/>
            <person name="Ohm R."/>
            <person name="Martin F."/>
            <person name="Silar P."/>
            <person name="Natvig D."/>
            <person name="Lalanne C."/>
            <person name="Gautier V."/>
            <person name="Ament-Velasquez S.L."/>
            <person name="Kruys A."/>
            <person name="Hutchinson M.I."/>
            <person name="Powell A.J."/>
            <person name="Barry K."/>
            <person name="Miller A.N."/>
            <person name="Grigoriev I.V."/>
            <person name="Debuchy R."/>
            <person name="Gladieux P."/>
            <person name="Thoren M.H."/>
            <person name="Johannesson H."/>
        </authorList>
    </citation>
    <scope>NUCLEOTIDE SEQUENCE</scope>
    <source>
        <strain evidence="2">SMH4607-1</strain>
    </source>
</reference>
<evidence type="ECO:0000313" key="3">
    <source>
        <dbReference type="Proteomes" id="UP001172102"/>
    </source>
</evidence>
<organism evidence="2 3">
    <name type="scientific">Lasiosphaeris hirsuta</name>
    <dbReference type="NCBI Taxonomy" id="260670"/>
    <lineage>
        <taxon>Eukaryota</taxon>
        <taxon>Fungi</taxon>
        <taxon>Dikarya</taxon>
        <taxon>Ascomycota</taxon>
        <taxon>Pezizomycotina</taxon>
        <taxon>Sordariomycetes</taxon>
        <taxon>Sordariomycetidae</taxon>
        <taxon>Sordariales</taxon>
        <taxon>Lasiosphaeriaceae</taxon>
        <taxon>Lasiosphaeris</taxon>
    </lineage>
</organism>
<evidence type="ECO:0000256" key="1">
    <source>
        <dbReference type="SAM" id="MobiDB-lite"/>
    </source>
</evidence>
<feature type="region of interest" description="Disordered" evidence="1">
    <location>
        <begin position="34"/>
        <end position="60"/>
    </location>
</feature>
<gene>
    <name evidence="2" type="ORF">B0H67DRAFT_591984</name>
</gene>
<name>A0AA39ZW82_9PEZI</name>
<protein>
    <submittedName>
        <fullName evidence="2">Uncharacterized protein</fullName>
    </submittedName>
</protein>
<accession>A0AA39ZW82</accession>
<proteinExistence type="predicted"/>
<evidence type="ECO:0000313" key="2">
    <source>
        <dbReference type="EMBL" id="KAK0704649.1"/>
    </source>
</evidence>
<keyword evidence="3" id="KW-1185">Reference proteome</keyword>
<dbReference type="AlphaFoldDB" id="A0AA39ZW82"/>